<proteinExistence type="predicted"/>
<evidence type="ECO:0000313" key="1">
    <source>
        <dbReference type="EMBL" id="CAB1422664.1"/>
    </source>
</evidence>
<comment type="caution">
    <text evidence="1">The sequence shown here is derived from an EMBL/GenBank/DDBJ whole genome shotgun (WGS) entry which is preliminary data.</text>
</comment>
<evidence type="ECO:0000313" key="2">
    <source>
        <dbReference type="Proteomes" id="UP001153269"/>
    </source>
</evidence>
<name>A0A9N7U0P6_PLEPL</name>
<reference evidence="1" key="1">
    <citation type="submission" date="2020-03" db="EMBL/GenBank/DDBJ databases">
        <authorList>
            <person name="Weist P."/>
        </authorList>
    </citation>
    <scope>NUCLEOTIDE SEQUENCE</scope>
</reference>
<dbReference type="AlphaFoldDB" id="A0A9N7U0P6"/>
<dbReference type="EMBL" id="CADEAL010000602">
    <property type="protein sequence ID" value="CAB1422664.1"/>
    <property type="molecule type" value="Genomic_DNA"/>
</dbReference>
<organism evidence="1 2">
    <name type="scientific">Pleuronectes platessa</name>
    <name type="common">European plaice</name>
    <dbReference type="NCBI Taxonomy" id="8262"/>
    <lineage>
        <taxon>Eukaryota</taxon>
        <taxon>Metazoa</taxon>
        <taxon>Chordata</taxon>
        <taxon>Craniata</taxon>
        <taxon>Vertebrata</taxon>
        <taxon>Euteleostomi</taxon>
        <taxon>Actinopterygii</taxon>
        <taxon>Neopterygii</taxon>
        <taxon>Teleostei</taxon>
        <taxon>Neoteleostei</taxon>
        <taxon>Acanthomorphata</taxon>
        <taxon>Carangaria</taxon>
        <taxon>Pleuronectiformes</taxon>
        <taxon>Pleuronectoidei</taxon>
        <taxon>Pleuronectidae</taxon>
        <taxon>Pleuronectes</taxon>
    </lineage>
</organism>
<sequence length="250" mass="28669">MESADTTDPRIERTVRVIKKIVAAFAHRWKQQQALRDAQVEISKPQLRLVTEGEKMIHRLLEPEKAVTQVLSANRTRRKISSQTDLTLTPHVKTSVTEEEVEKLYEDNVHVASTQKIEEEMQQISEQSDSTITLLQDSEMNDISLDYGVNEPDQDQDQAIKDVEAETCSNQAIVDPTCIHSLHQDLEYKKPALWIFFGHLTAETPEAVVRDELHEPQSCEVWRQQDRGCTYMHSLSRNTPSFHMGIPPLQ</sequence>
<keyword evidence="2" id="KW-1185">Reference proteome</keyword>
<gene>
    <name evidence="1" type="ORF">PLEPLA_LOCUS10582</name>
</gene>
<dbReference type="Proteomes" id="UP001153269">
    <property type="component" value="Unassembled WGS sequence"/>
</dbReference>
<accession>A0A9N7U0P6</accession>
<protein>
    <submittedName>
        <fullName evidence="1">Uncharacterized protein</fullName>
    </submittedName>
</protein>